<comment type="caution">
    <text evidence="2">The sequence shown here is derived from an EMBL/GenBank/DDBJ whole genome shotgun (WGS) entry which is preliminary data.</text>
</comment>
<dbReference type="AlphaFoldDB" id="A0A0F9N6R9"/>
<name>A0A0F9N6R9_9ZZZZ</name>
<gene>
    <name evidence="2" type="ORF">LCGC14_1299080</name>
</gene>
<reference evidence="2" key="1">
    <citation type="journal article" date="2015" name="Nature">
        <title>Complex archaea that bridge the gap between prokaryotes and eukaryotes.</title>
        <authorList>
            <person name="Spang A."/>
            <person name="Saw J.H."/>
            <person name="Jorgensen S.L."/>
            <person name="Zaremba-Niedzwiedzka K."/>
            <person name="Martijn J."/>
            <person name="Lind A.E."/>
            <person name="van Eijk R."/>
            <person name="Schleper C."/>
            <person name="Guy L."/>
            <person name="Ettema T.J."/>
        </authorList>
    </citation>
    <scope>NUCLEOTIDE SEQUENCE</scope>
</reference>
<dbReference type="PANTHER" id="PTHR38780:SF1">
    <property type="entry name" value="PROTEIN TUSC"/>
    <property type="match status" value="1"/>
</dbReference>
<dbReference type="EMBL" id="LAZR01007566">
    <property type="protein sequence ID" value="KKM84450.1"/>
    <property type="molecule type" value="Genomic_DNA"/>
</dbReference>
<dbReference type="Pfam" id="PF02635">
    <property type="entry name" value="DsrE"/>
    <property type="match status" value="1"/>
</dbReference>
<dbReference type="InterPro" id="IPR027396">
    <property type="entry name" value="DsrEFH-like"/>
</dbReference>
<protein>
    <submittedName>
        <fullName evidence="2">Uncharacterized protein</fullName>
    </submittedName>
</protein>
<accession>A0A0F9N6R9</accession>
<organism evidence="2">
    <name type="scientific">marine sediment metagenome</name>
    <dbReference type="NCBI Taxonomy" id="412755"/>
    <lineage>
        <taxon>unclassified sequences</taxon>
        <taxon>metagenomes</taxon>
        <taxon>ecological metagenomes</taxon>
    </lineage>
</organism>
<dbReference type="InterPro" id="IPR017462">
    <property type="entry name" value="Sulphur_relay_TusC/DsrF"/>
</dbReference>
<sequence length="117" mass="12340">MNSVCIISRKPPYGSMDASEALRHALGGVTNDLAVSLVLLDAGVHVARRAQDPSGTEYDSLAEGVNDCMDMDVAVYADSDSIKHEGLDGSALVKGVKIIDRSGLSGLIKESDQTMVF</sequence>
<dbReference type="Gene3D" id="3.40.1260.10">
    <property type="entry name" value="DsrEFH-like"/>
    <property type="match status" value="1"/>
</dbReference>
<comment type="similarity">
    <text evidence="1">Belongs to the DsrF/TusC family.</text>
</comment>
<proteinExistence type="inferred from homology"/>
<dbReference type="PANTHER" id="PTHR38780">
    <property type="entry name" value="PROTEIN TUSC"/>
    <property type="match status" value="1"/>
</dbReference>
<evidence type="ECO:0000313" key="2">
    <source>
        <dbReference type="EMBL" id="KKM84450.1"/>
    </source>
</evidence>
<dbReference type="SUPFAM" id="SSF75169">
    <property type="entry name" value="DsrEFH-like"/>
    <property type="match status" value="1"/>
</dbReference>
<evidence type="ECO:0000256" key="1">
    <source>
        <dbReference type="ARBA" id="ARBA00005996"/>
    </source>
</evidence>
<dbReference type="InterPro" id="IPR003787">
    <property type="entry name" value="Sulphur_relay_DsrE/F-like"/>
</dbReference>